<dbReference type="PANTHER" id="PTHR34546:SF3">
    <property type="entry name" value="OS06G0153600 PROTEIN"/>
    <property type="match status" value="1"/>
</dbReference>
<dbReference type="PANTHER" id="PTHR34546">
    <property type="entry name" value="OS06G0153600 PROTEIN"/>
    <property type="match status" value="1"/>
</dbReference>
<reference evidence="2 3" key="1">
    <citation type="submission" date="2020-10" db="EMBL/GenBank/DDBJ databases">
        <title>The Coptis chinensis genome and diversification of protoberbering-type alkaloids.</title>
        <authorList>
            <person name="Wang B."/>
            <person name="Shu S."/>
            <person name="Song C."/>
            <person name="Liu Y."/>
        </authorList>
    </citation>
    <scope>NUCLEOTIDE SEQUENCE [LARGE SCALE GENOMIC DNA]</scope>
    <source>
        <strain evidence="2">HL-2020</strain>
        <tissue evidence="2">Leaf</tissue>
    </source>
</reference>
<evidence type="ECO:0000313" key="3">
    <source>
        <dbReference type="Proteomes" id="UP000631114"/>
    </source>
</evidence>
<organism evidence="2 3">
    <name type="scientific">Coptis chinensis</name>
    <dbReference type="NCBI Taxonomy" id="261450"/>
    <lineage>
        <taxon>Eukaryota</taxon>
        <taxon>Viridiplantae</taxon>
        <taxon>Streptophyta</taxon>
        <taxon>Embryophyta</taxon>
        <taxon>Tracheophyta</taxon>
        <taxon>Spermatophyta</taxon>
        <taxon>Magnoliopsida</taxon>
        <taxon>Ranunculales</taxon>
        <taxon>Ranunculaceae</taxon>
        <taxon>Coptidoideae</taxon>
        <taxon>Coptis</taxon>
    </lineage>
</organism>
<keyword evidence="3" id="KW-1185">Reference proteome</keyword>
<feature type="region of interest" description="Disordered" evidence="1">
    <location>
        <begin position="502"/>
        <end position="528"/>
    </location>
</feature>
<feature type="region of interest" description="Disordered" evidence="1">
    <location>
        <begin position="20"/>
        <end position="101"/>
    </location>
</feature>
<feature type="compositionally biased region" description="Polar residues" evidence="1">
    <location>
        <begin position="462"/>
        <end position="471"/>
    </location>
</feature>
<proteinExistence type="predicted"/>
<feature type="compositionally biased region" description="Acidic residues" evidence="1">
    <location>
        <begin position="77"/>
        <end position="88"/>
    </location>
</feature>
<feature type="region of interest" description="Disordered" evidence="1">
    <location>
        <begin position="152"/>
        <end position="176"/>
    </location>
</feature>
<dbReference type="OrthoDB" id="1929495at2759"/>
<feature type="compositionally biased region" description="Low complexity" evidence="1">
    <location>
        <begin position="48"/>
        <end position="57"/>
    </location>
</feature>
<feature type="compositionally biased region" description="Acidic residues" evidence="1">
    <location>
        <begin position="159"/>
        <end position="176"/>
    </location>
</feature>
<feature type="compositionally biased region" description="Low complexity" evidence="1">
    <location>
        <begin position="30"/>
        <end position="40"/>
    </location>
</feature>
<accession>A0A835IS85</accession>
<gene>
    <name evidence="2" type="ORF">IFM89_019418</name>
</gene>
<sequence>MYNNRVPSLSQEQQWSDEVHYLHSLWHQGPPSSSSSNPNPNNIPKPKPNNNLGPSSSTSFKKQNQETKNKRKRDKTENEEEEKEEEENSTPPPVLLPDVVEWPSEPVTVQRTKTGWPEPLYKLISPAPVSVEDQEKLAAVQLQQKSYKAVQEFFSRDDNDNDNEEEEEEEEDLMEEEGGEEEFFLRVFKEDNELMDYYERKYESGEFCCLVCGGSGEKVWKRFKNCVALVQHSVAIAKTRRKSAHRAFGNAVCKVLGWNINRLPGIVLSMDEPLRKNLGKEGSEQNIRLIRFLGMSIQDLHKGGSNLGGVLRHPEMRKGVTSVKILLGVKNKHRPGNPGVGVVISRGETCVFGICVLPGWKSYGFLLYTHFSGPKGVTRAYTVFSLKGKIWLSSEPLSERPCCECYENNSKVEDSILPTDNVGSDQNGNSQIAGSLDPEKGDQTECEKNNSKVEDSIFPTDSIASDQSGNGHTAGLLNPEKGDQTECELNNGKVEDFILTKEDGGSDQHGNSHKKVADSLDPGKGGQNECEVGLKKENVSHQSRIYEKEVLDTLGTDSGVEMDNMVGQNEVDSNELYKDLDPIGVIDGIADRYELQYNVKNADQGDVGDSGKGDRDT</sequence>
<name>A0A835IS85_9MAGN</name>
<feature type="compositionally biased region" description="Basic and acidic residues" evidence="1">
    <location>
        <begin position="437"/>
        <end position="455"/>
    </location>
</feature>
<feature type="compositionally biased region" description="Polar residues" evidence="1">
    <location>
        <begin position="421"/>
        <end position="433"/>
    </location>
</feature>
<feature type="region of interest" description="Disordered" evidence="1">
    <location>
        <begin position="416"/>
        <end position="487"/>
    </location>
</feature>
<dbReference type="Proteomes" id="UP000631114">
    <property type="component" value="Unassembled WGS sequence"/>
</dbReference>
<evidence type="ECO:0000313" key="2">
    <source>
        <dbReference type="EMBL" id="KAF9621332.1"/>
    </source>
</evidence>
<dbReference type="EMBL" id="JADFTS010000002">
    <property type="protein sequence ID" value="KAF9621332.1"/>
    <property type="molecule type" value="Genomic_DNA"/>
</dbReference>
<evidence type="ECO:0000256" key="1">
    <source>
        <dbReference type="SAM" id="MobiDB-lite"/>
    </source>
</evidence>
<protein>
    <submittedName>
        <fullName evidence="2">Uncharacterized protein</fullName>
    </submittedName>
</protein>
<comment type="caution">
    <text evidence="2">The sequence shown here is derived from an EMBL/GenBank/DDBJ whole genome shotgun (WGS) entry which is preliminary data.</text>
</comment>
<dbReference type="AlphaFoldDB" id="A0A835IS85"/>